<dbReference type="EMBL" id="DS022303">
    <property type="protein sequence ID" value="OAJ39413.1"/>
    <property type="molecule type" value="Genomic_DNA"/>
</dbReference>
<dbReference type="VEuPathDB" id="FungiDB:BDEG_23262"/>
<reference evidence="2 3" key="2">
    <citation type="submission" date="2016-05" db="EMBL/GenBank/DDBJ databases">
        <title>Lineage-specific infection strategies underlie the spectrum of fungal disease in amphibians.</title>
        <authorList>
            <person name="Cuomo C.A."/>
            <person name="Farrer R.A."/>
            <person name="James T."/>
            <person name="Longcore J."/>
            <person name="Birren B."/>
        </authorList>
    </citation>
    <scope>NUCLEOTIDE SEQUENCE [LARGE SCALE GENOMIC DNA]</scope>
    <source>
        <strain evidence="2 3">JEL423</strain>
    </source>
</reference>
<evidence type="ECO:0000313" key="3">
    <source>
        <dbReference type="Proteomes" id="UP000077115"/>
    </source>
</evidence>
<feature type="region of interest" description="Disordered" evidence="1">
    <location>
        <begin position="146"/>
        <end position="210"/>
    </location>
</feature>
<protein>
    <submittedName>
        <fullName evidence="2">Uncharacterized protein</fullName>
    </submittedName>
</protein>
<dbReference type="Pfam" id="PF10175">
    <property type="entry name" value="MPP6"/>
    <property type="match status" value="1"/>
</dbReference>
<gene>
    <name evidence="2" type="ORF">BDEG_23262</name>
</gene>
<dbReference type="AlphaFoldDB" id="A0A177WH65"/>
<dbReference type="InterPro" id="IPR019324">
    <property type="entry name" value="MPP6"/>
</dbReference>
<accession>A0A177WH65</accession>
<proteinExistence type="predicted"/>
<dbReference type="PANTHER" id="PTHR13582">
    <property type="entry name" value="M-PHASE PHOSPHOPROTEIN 6"/>
    <property type="match status" value="1"/>
</dbReference>
<sequence length="225" mass="26166">MSKQLDYKINNHSSVITKMSVNEQGRPAHVKELSGRIKDMKFMNRANQARIRENLEKEQRIQDQKSAWMLDTIDSLDFKSKVQHEQLSSYMMFIDAPVMARKSFNAFNKNLEKLSLDIEKESRLDKAEENERRELISDKEMTNRYSNLIHRDKKDESRTTAVKRRRDERGDIDADKAILTNETKSSSDGLNATGKLAKQKPVDWSNERGRKATRFAAGQFIKPLE</sequence>
<feature type="compositionally biased region" description="Basic and acidic residues" evidence="1">
    <location>
        <begin position="165"/>
        <end position="176"/>
    </location>
</feature>
<feature type="compositionally biased region" description="Basic and acidic residues" evidence="1">
    <location>
        <begin position="149"/>
        <end position="158"/>
    </location>
</feature>
<organism evidence="2 3">
    <name type="scientific">Batrachochytrium dendrobatidis (strain JEL423)</name>
    <dbReference type="NCBI Taxonomy" id="403673"/>
    <lineage>
        <taxon>Eukaryota</taxon>
        <taxon>Fungi</taxon>
        <taxon>Fungi incertae sedis</taxon>
        <taxon>Chytridiomycota</taxon>
        <taxon>Chytridiomycota incertae sedis</taxon>
        <taxon>Chytridiomycetes</taxon>
        <taxon>Rhizophydiales</taxon>
        <taxon>Rhizophydiales incertae sedis</taxon>
        <taxon>Batrachochytrium</taxon>
    </lineage>
</organism>
<dbReference type="eggNOG" id="ENOG502SC44">
    <property type="taxonomic scope" value="Eukaryota"/>
</dbReference>
<dbReference type="STRING" id="403673.A0A177WH65"/>
<evidence type="ECO:0000313" key="2">
    <source>
        <dbReference type="EMBL" id="OAJ39413.1"/>
    </source>
</evidence>
<dbReference type="GO" id="GO:0000460">
    <property type="term" value="P:maturation of 5.8S rRNA"/>
    <property type="evidence" value="ECO:0007669"/>
    <property type="project" value="TreeGrafter"/>
</dbReference>
<dbReference type="PANTHER" id="PTHR13582:SF0">
    <property type="entry name" value="M-PHASE PHOSPHOPROTEIN 6"/>
    <property type="match status" value="1"/>
</dbReference>
<feature type="compositionally biased region" description="Polar residues" evidence="1">
    <location>
        <begin position="180"/>
        <end position="190"/>
    </location>
</feature>
<dbReference type="Proteomes" id="UP000077115">
    <property type="component" value="Unassembled WGS sequence"/>
</dbReference>
<evidence type="ECO:0000256" key="1">
    <source>
        <dbReference type="SAM" id="MobiDB-lite"/>
    </source>
</evidence>
<reference evidence="2 3" key="1">
    <citation type="submission" date="2006-10" db="EMBL/GenBank/DDBJ databases">
        <title>The Genome Sequence of Batrachochytrium dendrobatidis JEL423.</title>
        <authorList>
            <consortium name="The Broad Institute Genome Sequencing Platform"/>
            <person name="Birren B."/>
            <person name="Lander E."/>
            <person name="Galagan J."/>
            <person name="Cuomo C."/>
            <person name="Devon K."/>
            <person name="Jaffe D."/>
            <person name="Butler J."/>
            <person name="Alvarez P."/>
            <person name="Gnerre S."/>
            <person name="Grabherr M."/>
            <person name="Kleber M."/>
            <person name="Mauceli E."/>
            <person name="Brockman W."/>
            <person name="Young S."/>
            <person name="LaButti K."/>
            <person name="Sykes S."/>
            <person name="DeCaprio D."/>
            <person name="Crawford M."/>
            <person name="Koehrsen M."/>
            <person name="Engels R."/>
            <person name="Montgomery P."/>
            <person name="Pearson M."/>
            <person name="Howarth C."/>
            <person name="Larson L."/>
            <person name="White J."/>
            <person name="O'Leary S."/>
            <person name="Kodira C."/>
            <person name="Zeng Q."/>
            <person name="Yandava C."/>
            <person name="Alvarado L."/>
            <person name="Longcore J."/>
            <person name="James T."/>
        </authorList>
    </citation>
    <scope>NUCLEOTIDE SEQUENCE [LARGE SCALE GENOMIC DNA]</scope>
    <source>
        <strain evidence="2 3">JEL423</strain>
    </source>
</reference>
<dbReference type="OrthoDB" id="20403at2759"/>
<name>A0A177WH65_BATDL</name>